<evidence type="ECO:0000313" key="1">
    <source>
        <dbReference type="EMBL" id="TCT28191.1"/>
    </source>
</evidence>
<protein>
    <submittedName>
        <fullName evidence="1">Uncharacterized protein</fullName>
    </submittedName>
</protein>
<dbReference type="RefSeq" id="WP_132497322.1">
    <property type="nucleotide sequence ID" value="NZ_SMAS01000018.1"/>
</dbReference>
<gene>
    <name evidence="1" type="ORF">EC835_1188</name>
</gene>
<dbReference type="Proteomes" id="UP000295055">
    <property type="component" value="Unassembled WGS sequence"/>
</dbReference>
<proteinExistence type="predicted"/>
<sequence length="341" mass="37734">MEIDGRWKPVNTSPTDNPISHAISRFLGGGLEYRVKGMSLTGIIKAPVALSLSFKGLTGDCTRPAGSIEWGPWKKDGPGWPSKDFHIGFMVKDKINSCVFSAPSFVRATGYDAPYYTNFGVRSLLLEFRYKKPNKFDLRELPRTTGTGRGTIKIDLGPVAKGGIIGIRNKDNQQLVISTESSYINFPISEVRDDVLITTKPGKITLTTNNWGPNPKAVAPTHLWSTGNHVLRYWSAYPVSIKFNTSNNELGACSFREDSWTFRESEAYWLTLTYTINGTKYNIPCALSRHPTKSVIPLAPDGWVEGRISVSASHACLGRGCRPVGFSRISNQLTLILEPEM</sequence>
<comment type="caution">
    <text evidence="1">The sequence shown here is derived from an EMBL/GenBank/DDBJ whole genome shotgun (WGS) entry which is preliminary data.</text>
</comment>
<reference evidence="1 2" key="1">
    <citation type="submission" date="2019-03" db="EMBL/GenBank/DDBJ databases">
        <title>Genomic analyses of the natural microbiome of Caenorhabditis elegans.</title>
        <authorList>
            <person name="Samuel B."/>
        </authorList>
    </citation>
    <scope>NUCLEOTIDE SEQUENCE [LARGE SCALE GENOMIC DNA]</scope>
    <source>
        <strain evidence="1 2">JUb102</strain>
    </source>
</reference>
<evidence type="ECO:0000313" key="2">
    <source>
        <dbReference type="Proteomes" id="UP000295055"/>
    </source>
</evidence>
<accession>A0A4R3NJG5</accession>
<organism evidence="1 2">
    <name type="scientific">Providencia alcalifaciens</name>
    <dbReference type="NCBI Taxonomy" id="126385"/>
    <lineage>
        <taxon>Bacteria</taxon>
        <taxon>Pseudomonadati</taxon>
        <taxon>Pseudomonadota</taxon>
        <taxon>Gammaproteobacteria</taxon>
        <taxon>Enterobacterales</taxon>
        <taxon>Morganellaceae</taxon>
        <taxon>Providencia</taxon>
    </lineage>
</organism>
<dbReference type="AlphaFoldDB" id="A0A4R3NJG5"/>
<name>A0A4R3NJG5_9GAMM</name>
<dbReference type="EMBL" id="SMAS01000018">
    <property type="protein sequence ID" value="TCT28191.1"/>
    <property type="molecule type" value="Genomic_DNA"/>
</dbReference>